<dbReference type="EMBL" id="CAJGYM010000081">
    <property type="protein sequence ID" value="CAD6196864.1"/>
    <property type="molecule type" value="Genomic_DNA"/>
</dbReference>
<name>A0A8S1HJN9_9PELO</name>
<dbReference type="Proteomes" id="UP000835052">
    <property type="component" value="Unassembled WGS sequence"/>
</dbReference>
<organism evidence="2 3">
    <name type="scientific">Caenorhabditis auriculariae</name>
    <dbReference type="NCBI Taxonomy" id="2777116"/>
    <lineage>
        <taxon>Eukaryota</taxon>
        <taxon>Metazoa</taxon>
        <taxon>Ecdysozoa</taxon>
        <taxon>Nematoda</taxon>
        <taxon>Chromadorea</taxon>
        <taxon>Rhabditida</taxon>
        <taxon>Rhabditina</taxon>
        <taxon>Rhabditomorpha</taxon>
        <taxon>Rhabditoidea</taxon>
        <taxon>Rhabditidae</taxon>
        <taxon>Peloderinae</taxon>
        <taxon>Caenorhabditis</taxon>
    </lineage>
</organism>
<evidence type="ECO:0000313" key="2">
    <source>
        <dbReference type="EMBL" id="CAD6196864.1"/>
    </source>
</evidence>
<reference evidence="2" key="1">
    <citation type="submission" date="2020-10" db="EMBL/GenBank/DDBJ databases">
        <authorList>
            <person name="Kikuchi T."/>
        </authorList>
    </citation>
    <scope>NUCLEOTIDE SEQUENCE</scope>
    <source>
        <strain evidence="2">NKZ352</strain>
    </source>
</reference>
<sequence length="76" mass="8568">MNFVTFCFVAALLFVSTSAYPNDLQVSGSFRVAEDGEHIASGQVDESEHPFFELEAMKLARAYLEKKIAQERKYST</sequence>
<keyword evidence="3" id="KW-1185">Reference proteome</keyword>
<keyword evidence="1" id="KW-0732">Signal</keyword>
<accession>A0A8S1HJN9</accession>
<dbReference type="OrthoDB" id="5800929at2759"/>
<evidence type="ECO:0000256" key="1">
    <source>
        <dbReference type="SAM" id="SignalP"/>
    </source>
</evidence>
<protein>
    <submittedName>
        <fullName evidence="2">Uncharacterized protein</fullName>
    </submittedName>
</protein>
<comment type="caution">
    <text evidence="2">The sequence shown here is derived from an EMBL/GenBank/DDBJ whole genome shotgun (WGS) entry which is preliminary data.</text>
</comment>
<feature type="signal peptide" evidence="1">
    <location>
        <begin position="1"/>
        <end position="19"/>
    </location>
</feature>
<proteinExistence type="predicted"/>
<feature type="chain" id="PRO_5035893117" evidence="1">
    <location>
        <begin position="20"/>
        <end position="76"/>
    </location>
</feature>
<evidence type="ECO:0000313" key="3">
    <source>
        <dbReference type="Proteomes" id="UP000835052"/>
    </source>
</evidence>
<gene>
    <name evidence="2" type="ORF">CAUJ_LOCUS12775</name>
</gene>
<dbReference type="AlphaFoldDB" id="A0A8S1HJN9"/>